<dbReference type="RefSeq" id="WP_042215287.1">
    <property type="nucleotide sequence ID" value="NZ_CP009285.1"/>
</dbReference>
<dbReference type="SUPFAM" id="SSF52172">
    <property type="entry name" value="CheY-like"/>
    <property type="match status" value="1"/>
</dbReference>
<gene>
    <name evidence="8" type="ORF">PBOR_22650</name>
</gene>
<protein>
    <submittedName>
        <fullName evidence="8">Histidine kinase</fullName>
    </submittedName>
</protein>
<accession>A0A089LJV1</accession>
<keyword evidence="2" id="KW-0902">Two-component regulatory system</keyword>
<dbReference type="PROSITE" id="PS50110">
    <property type="entry name" value="RESPONSE_REGULATORY"/>
    <property type="match status" value="1"/>
</dbReference>
<feature type="modified residue" description="4-aspartylphosphate" evidence="6">
    <location>
        <position position="53"/>
    </location>
</feature>
<organism evidence="8 9">
    <name type="scientific">Paenibacillus borealis</name>
    <dbReference type="NCBI Taxonomy" id="160799"/>
    <lineage>
        <taxon>Bacteria</taxon>
        <taxon>Bacillati</taxon>
        <taxon>Bacillota</taxon>
        <taxon>Bacilli</taxon>
        <taxon>Bacillales</taxon>
        <taxon>Paenibacillaceae</taxon>
        <taxon>Paenibacillus</taxon>
    </lineage>
</organism>
<dbReference type="EMBL" id="CP009285">
    <property type="protein sequence ID" value="AIQ59428.1"/>
    <property type="molecule type" value="Genomic_DNA"/>
</dbReference>
<keyword evidence="9" id="KW-1185">Reference proteome</keyword>
<evidence type="ECO:0000256" key="2">
    <source>
        <dbReference type="ARBA" id="ARBA00023012"/>
    </source>
</evidence>
<reference evidence="8" key="1">
    <citation type="submission" date="2014-08" db="EMBL/GenBank/DDBJ databases">
        <title>Comparative genomics of the Paenibacillus odorifer group.</title>
        <authorList>
            <person name="den Bakker H.C."/>
            <person name="Tsai Y.-C.Y.-C."/>
            <person name="Martin N."/>
            <person name="Korlach J."/>
            <person name="Wiedmann M."/>
        </authorList>
    </citation>
    <scope>NUCLEOTIDE SEQUENCE [LARGE SCALE GENOMIC DNA]</scope>
    <source>
        <strain evidence="8">DSM 13188</strain>
    </source>
</reference>
<dbReference type="PANTHER" id="PTHR44591">
    <property type="entry name" value="STRESS RESPONSE REGULATOR PROTEIN 1"/>
    <property type="match status" value="1"/>
</dbReference>
<dbReference type="CDD" id="cd17546">
    <property type="entry name" value="REC_hyHK_CKI1_RcsC-like"/>
    <property type="match status" value="1"/>
</dbReference>
<dbReference type="Gene3D" id="3.40.50.2300">
    <property type="match status" value="1"/>
</dbReference>
<sequence length="123" mass="14065">MQKILIVDDEDVLRMLIEDTLEDLEDVEIRTAENGAEALTRLSSDRYDLVILDYMMPEMTGIEVLGELDEELKSTTPIMMLTAKAQEMDRNRAREAGARFFMPKPFSPMELLQIVEGILSEKP</sequence>
<evidence type="ECO:0000259" key="7">
    <source>
        <dbReference type="PROSITE" id="PS50110"/>
    </source>
</evidence>
<dbReference type="HOGENOM" id="CLU_000445_69_15_9"/>
<dbReference type="KEGG" id="pbd:PBOR_22650"/>
<evidence type="ECO:0000313" key="8">
    <source>
        <dbReference type="EMBL" id="AIQ59428.1"/>
    </source>
</evidence>
<dbReference type="InterPro" id="IPR001789">
    <property type="entry name" value="Sig_transdc_resp-reg_receiver"/>
</dbReference>
<dbReference type="OrthoDB" id="9797769at2"/>
<dbReference type="SMART" id="SM00448">
    <property type="entry name" value="REC"/>
    <property type="match status" value="1"/>
</dbReference>
<dbReference type="GO" id="GO:0003677">
    <property type="term" value="F:DNA binding"/>
    <property type="evidence" value="ECO:0007669"/>
    <property type="project" value="UniProtKB-KW"/>
</dbReference>
<dbReference type="PANTHER" id="PTHR44591:SF3">
    <property type="entry name" value="RESPONSE REGULATORY DOMAIN-CONTAINING PROTEIN"/>
    <property type="match status" value="1"/>
</dbReference>
<dbReference type="Proteomes" id="UP000029518">
    <property type="component" value="Chromosome"/>
</dbReference>
<proteinExistence type="predicted"/>
<keyword evidence="8" id="KW-0808">Transferase</keyword>
<dbReference type="InterPro" id="IPR011006">
    <property type="entry name" value="CheY-like_superfamily"/>
</dbReference>
<evidence type="ECO:0000256" key="6">
    <source>
        <dbReference type="PROSITE-ProRule" id="PRU00169"/>
    </source>
</evidence>
<evidence type="ECO:0000256" key="1">
    <source>
        <dbReference type="ARBA" id="ARBA00022553"/>
    </source>
</evidence>
<keyword evidence="8" id="KW-0418">Kinase</keyword>
<keyword evidence="3" id="KW-0805">Transcription regulation</keyword>
<evidence type="ECO:0000256" key="5">
    <source>
        <dbReference type="ARBA" id="ARBA00023163"/>
    </source>
</evidence>
<dbReference type="FunFam" id="3.40.50.2300:FF:000001">
    <property type="entry name" value="DNA-binding response regulator PhoB"/>
    <property type="match status" value="1"/>
</dbReference>
<feature type="domain" description="Response regulatory" evidence="7">
    <location>
        <begin position="3"/>
        <end position="119"/>
    </location>
</feature>
<evidence type="ECO:0000256" key="4">
    <source>
        <dbReference type="ARBA" id="ARBA00023125"/>
    </source>
</evidence>
<keyword evidence="5" id="KW-0804">Transcription</keyword>
<dbReference type="GO" id="GO:0016301">
    <property type="term" value="F:kinase activity"/>
    <property type="evidence" value="ECO:0007669"/>
    <property type="project" value="UniProtKB-KW"/>
</dbReference>
<evidence type="ECO:0000313" key="9">
    <source>
        <dbReference type="Proteomes" id="UP000029518"/>
    </source>
</evidence>
<keyword evidence="1 6" id="KW-0597">Phosphoprotein</keyword>
<dbReference type="GO" id="GO:0000160">
    <property type="term" value="P:phosphorelay signal transduction system"/>
    <property type="evidence" value="ECO:0007669"/>
    <property type="project" value="UniProtKB-KW"/>
</dbReference>
<keyword evidence="4" id="KW-0238">DNA-binding</keyword>
<dbReference type="InterPro" id="IPR050595">
    <property type="entry name" value="Bact_response_regulator"/>
</dbReference>
<name>A0A089LJV1_PAEBO</name>
<dbReference type="Pfam" id="PF00072">
    <property type="entry name" value="Response_reg"/>
    <property type="match status" value="1"/>
</dbReference>
<evidence type="ECO:0000256" key="3">
    <source>
        <dbReference type="ARBA" id="ARBA00023015"/>
    </source>
</evidence>
<dbReference type="AlphaFoldDB" id="A0A089LJV1"/>